<keyword evidence="3" id="KW-1185">Reference proteome</keyword>
<sequence>MSLQRETMGTLINSYAPDFELPGIDEEVHHLARYLEKFRAIGVIFMCNHCPYVKLYLNRLKEIQAEFQDQAVTLIGINANDANQYPDDSFENMKTFAANNQLNFPYIRDVAQDVAESFGASKTPEVFLLDQDGKLRYKGLIDDNADDAGAVQVSYLRSAIGQLLSDESVEPSSTDAIGCSIKWRE</sequence>
<dbReference type="GO" id="GO:0016209">
    <property type="term" value="F:antioxidant activity"/>
    <property type="evidence" value="ECO:0007669"/>
    <property type="project" value="InterPro"/>
</dbReference>
<accession>A0A2G4F4D1</accession>
<feature type="domain" description="Thioredoxin" evidence="1">
    <location>
        <begin position="10"/>
        <end position="165"/>
    </location>
</feature>
<dbReference type="GO" id="GO:0016491">
    <property type="term" value="F:oxidoreductase activity"/>
    <property type="evidence" value="ECO:0007669"/>
    <property type="project" value="InterPro"/>
</dbReference>
<proteinExistence type="predicted"/>
<dbReference type="OrthoDB" id="9809746at2"/>
<dbReference type="RefSeq" id="WP_096829849.1">
    <property type="nucleotide sequence ID" value="NZ_NXIB02000016.1"/>
</dbReference>
<reference evidence="2" key="1">
    <citation type="submission" date="2017-10" db="EMBL/GenBank/DDBJ databases">
        <title>Draft genome sequence of the planktic cyanobacteria Tychonema bourrellyi isolated from alpine lentic freshwater.</title>
        <authorList>
            <person name="Tett A."/>
            <person name="Armanini F."/>
            <person name="Asnicar F."/>
            <person name="Boscaini A."/>
            <person name="Pasolli E."/>
            <person name="Zolfo M."/>
            <person name="Donati C."/>
            <person name="Salmaso N."/>
            <person name="Segata N."/>
        </authorList>
    </citation>
    <scope>NUCLEOTIDE SEQUENCE</scope>
    <source>
        <strain evidence="2">FEM_GT703</strain>
    </source>
</reference>
<dbReference type="CDD" id="cd02969">
    <property type="entry name" value="PRX_like1"/>
    <property type="match status" value="1"/>
</dbReference>
<dbReference type="EMBL" id="NXIB02000016">
    <property type="protein sequence ID" value="PHX56622.1"/>
    <property type="molecule type" value="Genomic_DNA"/>
</dbReference>
<evidence type="ECO:0000313" key="2">
    <source>
        <dbReference type="EMBL" id="PHX56622.1"/>
    </source>
</evidence>
<name>A0A2G4F4D1_9CYAN</name>
<dbReference type="Pfam" id="PF00578">
    <property type="entry name" value="AhpC-TSA"/>
    <property type="match status" value="1"/>
</dbReference>
<dbReference type="AlphaFoldDB" id="A0A2G4F4D1"/>
<dbReference type="InterPro" id="IPR013766">
    <property type="entry name" value="Thioredoxin_domain"/>
</dbReference>
<dbReference type="InterPro" id="IPR047262">
    <property type="entry name" value="PRX-like1"/>
</dbReference>
<dbReference type="PROSITE" id="PS51352">
    <property type="entry name" value="THIOREDOXIN_2"/>
    <property type="match status" value="1"/>
</dbReference>
<evidence type="ECO:0000259" key="1">
    <source>
        <dbReference type="PROSITE" id="PS51352"/>
    </source>
</evidence>
<comment type="caution">
    <text evidence="2">The sequence shown here is derived from an EMBL/GenBank/DDBJ whole genome shotgun (WGS) entry which is preliminary data.</text>
</comment>
<dbReference type="InterPro" id="IPR036249">
    <property type="entry name" value="Thioredoxin-like_sf"/>
</dbReference>
<gene>
    <name evidence="2" type="ORF">CP500_004580</name>
</gene>
<dbReference type="Proteomes" id="UP000226442">
    <property type="component" value="Unassembled WGS sequence"/>
</dbReference>
<protein>
    <submittedName>
        <fullName evidence="2">Thioredoxin family protein</fullName>
    </submittedName>
</protein>
<dbReference type="PANTHER" id="PTHR43640">
    <property type="entry name" value="OS07G0260300 PROTEIN"/>
    <property type="match status" value="1"/>
</dbReference>
<dbReference type="SUPFAM" id="SSF52833">
    <property type="entry name" value="Thioredoxin-like"/>
    <property type="match status" value="1"/>
</dbReference>
<dbReference type="InterPro" id="IPR000866">
    <property type="entry name" value="AhpC/TSA"/>
</dbReference>
<dbReference type="PANTHER" id="PTHR43640:SF1">
    <property type="entry name" value="THIOREDOXIN-DEPENDENT PEROXIREDOXIN"/>
    <property type="match status" value="1"/>
</dbReference>
<evidence type="ECO:0000313" key="3">
    <source>
        <dbReference type="Proteomes" id="UP000226442"/>
    </source>
</evidence>
<organism evidence="2 3">
    <name type="scientific">Tychonema bourrellyi FEM_GT703</name>
    <dbReference type="NCBI Taxonomy" id="2040638"/>
    <lineage>
        <taxon>Bacteria</taxon>
        <taxon>Bacillati</taxon>
        <taxon>Cyanobacteriota</taxon>
        <taxon>Cyanophyceae</taxon>
        <taxon>Oscillatoriophycideae</taxon>
        <taxon>Oscillatoriales</taxon>
        <taxon>Microcoleaceae</taxon>
        <taxon>Tychonema</taxon>
    </lineage>
</organism>
<dbReference type="Gene3D" id="3.40.30.10">
    <property type="entry name" value="Glutaredoxin"/>
    <property type="match status" value="1"/>
</dbReference>